<evidence type="ECO:0000256" key="2">
    <source>
        <dbReference type="SAM" id="SignalP"/>
    </source>
</evidence>
<feature type="signal peptide" evidence="2">
    <location>
        <begin position="1"/>
        <end position="21"/>
    </location>
</feature>
<dbReference type="AlphaFoldDB" id="A0A081N507"/>
<reference evidence="3 4" key="1">
    <citation type="submission" date="2014-06" db="EMBL/GenBank/DDBJ databases">
        <title>Whole Genome Sequences of Three Symbiotic Endozoicomonas Bacteria.</title>
        <authorList>
            <person name="Neave M.J."/>
            <person name="Apprill A."/>
            <person name="Voolstra C.R."/>
        </authorList>
    </citation>
    <scope>NUCLEOTIDE SEQUENCE [LARGE SCALE GENOMIC DNA]</scope>
    <source>
        <strain evidence="3 4">LMG 24815</strain>
    </source>
</reference>
<name>A0A081N507_9GAMM</name>
<dbReference type="EMBL" id="JOKG01000003">
    <property type="protein sequence ID" value="KEQ13530.1"/>
    <property type="molecule type" value="Genomic_DNA"/>
</dbReference>
<proteinExistence type="predicted"/>
<feature type="region of interest" description="Disordered" evidence="1">
    <location>
        <begin position="68"/>
        <end position="95"/>
    </location>
</feature>
<organism evidence="3 4">
    <name type="scientific">Endozoicomonas montiporae</name>
    <dbReference type="NCBI Taxonomy" id="1027273"/>
    <lineage>
        <taxon>Bacteria</taxon>
        <taxon>Pseudomonadati</taxon>
        <taxon>Pseudomonadota</taxon>
        <taxon>Gammaproteobacteria</taxon>
        <taxon>Oceanospirillales</taxon>
        <taxon>Endozoicomonadaceae</taxon>
        <taxon>Endozoicomonas</taxon>
    </lineage>
</organism>
<feature type="compositionally biased region" description="Polar residues" evidence="1">
    <location>
        <begin position="26"/>
        <end position="36"/>
    </location>
</feature>
<feature type="region of interest" description="Disordered" evidence="1">
    <location>
        <begin position="119"/>
        <end position="141"/>
    </location>
</feature>
<sequence length="257" mass="29070">MKALPVLPLTLLCLLAVPVWAVPVDSRQSQTPPVQESDQDRIKAANDARQAEIDEMVRKLNAMGFDFKRPVENDDSEGSAQQQPEAPVNSGKSVRSMSIGDLLDYQDQLRDRLAQLEDKERKAKEKDRLRAETAKKAQTEKNEAIHQLREVEAELGDVLIRRALKGVGKMVPAPKFNDYDKTKETPEAEPAPEQAYSEYPEHEYIDYEIEAPVLMTGKPARKIRVKARKGVMELHQEIQDLNKVLIDSAKRMTGKPF</sequence>
<dbReference type="RefSeq" id="WP_034876455.1">
    <property type="nucleotide sequence ID" value="NZ_JOKG01000003.1"/>
</dbReference>
<gene>
    <name evidence="3" type="ORF">GZ77_14445</name>
</gene>
<feature type="compositionally biased region" description="Polar residues" evidence="1">
    <location>
        <begin position="78"/>
        <end position="95"/>
    </location>
</feature>
<protein>
    <submittedName>
        <fullName evidence="3">Uncharacterized protein</fullName>
    </submittedName>
</protein>
<keyword evidence="2" id="KW-0732">Signal</keyword>
<evidence type="ECO:0000313" key="3">
    <source>
        <dbReference type="EMBL" id="KEQ13530.1"/>
    </source>
</evidence>
<keyword evidence="4" id="KW-1185">Reference proteome</keyword>
<evidence type="ECO:0000256" key="1">
    <source>
        <dbReference type="SAM" id="MobiDB-lite"/>
    </source>
</evidence>
<accession>A0A081N507</accession>
<dbReference type="Proteomes" id="UP000028006">
    <property type="component" value="Unassembled WGS sequence"/>
</dbReference>
<feature type="chain" id="PRO_5001760526" evidence="2">
    <location>
        <begin position="22"/>
        <end position="257"/>
    </location>
</feature>
<comment type="caution">
    <text evidence="3">The sequence shown here is derived from an EMBL/GenBank/DDBJ whole genome shotgun (WGS) entry which is preliminary data.</text>
</comment>
<evidence type="ECO:0000313" key="4">
    <source>
        <dbReference type="Proteomes" id="UP000028006"/>
    </source>
</evidence>
<feature type="region of interest" description="Disordered" evidence="1">
    <location>
        <begin position="26"/>
        <end position="45"/>
    </location>
</feature>